<evidence type="ECO:0000313" key="9">
    <source>
        <dbReference type="Proteomes" id="UP000675781"/>
    </source>
</evidence>
<dbReference type="Proteomes" id="UP000675781">
    <property type="component" value="Unassembled WGS sequence"/>
</dbReference>
<dbReference type="RefSeq" id="WP_212531225.1">
    <property type="nucleotide sequence ID" value="NZ_JAGSOG010000159.1"/>
</dbReference>
<dbReference type="Pfam" id="PF04616">
    <property type="entry name" value="Glyco_hydro_43"/>
    <property type="match status" value="1"/>
</dbReference>
<dbReference type="Pfam" id="PF17851">
    <property type="entry name" value="GH43_C2"/>
    <property type="match status" value="1"/>
</dbReference>
<keyword evidence="3 6" id="KW-0326">Glycosidase</keyword>
<comment type="caution">
    <text evidence="8">The sequence shown here is derived from an EMBL/GenBank/DDBJ whole genome shotgun (WGS) entry which is preliminary data.</text>
</comment>
<gene>
    <name evidence="8" type="ORF">KDL01_25950</name>
</gene>
<evidence type="ECO:0000313" key="8">
    <source>
        <dbReference type="EMBL" id="MBR7836751.1"/>
    </source>
</evidence>
<dbReference type="InterPro" id="IPR023296">
    <property type="entry name" value="Glyco_hydro_beta-prop_sf"/>
</dbReference>
<dbReference type="InterPro" id="IPR041542">
    <property type="entry name" value="GH43_C2"/>
</dbReference>
<evidence type="ECO:0000256" key="1">
    <source>
        <dbReference type="ARBA" id="ARBA00009865"/>
    </source>
</evidence>
<feature type="domain" description="Beta-xylosidase C-terminal Concanavalin A-like" evidence="7">
    <location>
        <begin position="335"/>
        <end position="560"/>
    </location>
</feature>
<evidence type="ECO:0000256" key="3">
    <source>
        <dbReference type="ARBA" id="ARBA00023295"/>
    </source>
</evidence>
<evidence type="ECO:0000259" key="7">
    <source>
        <dbReference type="Pfam" id="PF17851"/>
    </source>
</evidence>
<dbReference type="Gene3D" id="2.60.120.200">
    <property type="match status" value="1"/>
</dbReference>
<dbReference type="SUPFAM" id="SSF49899">
    <property type="entry name" value="Concanavalin A-like lectins/glucanases"/>
    <property type="match status" value="1"/>
</dbReference>
<protein>
    <submittedName>
        <fullName evidence="8">Family 43 glycosylhydrolase</fullName>
    </submittedName>
</protein>
<dbReference type="GO" id="GO:0004553">
    <property type="term" value="F:hydrolase activity, hydrolyzing O-glycosyl compounds"/>
    <property type="evidence" value="ECO:0007669"/>
    <property type="project" value="InterPro"/>
</dbReference>
<name>A0A941ETH6_9ACTN</name>
<reference evidence="8" key="1">
    <citation type="submission" date="2021-04" db="EMBL/GenBank/DDBJ databases">
        <title>Genome based classification of Actinospica acidithermotolerans sp. nov., an actinobacterium isolated from an Indonesian hot spring.</title>
        <authorList>
            <person name="Kusuma A.B."/>
            <person name="Putra K.E."/>
            <person name="Nafisah S."/>
            <person name="Loh J."/>
            <person name="Nouioui I."/>
            <person name="Goodfellow M."/>
        </authorList>
    </citation>
    <scope>NUCLEOTIDE SEQUENCE</scope>
    <source>
        <strain evidence="8">CSCA 57</strain>
    </source>
</reference>
<feature type="active site" description="Proton donor" evidence="4">
    <location>
        <position position="194"/>
    </location>
</feature>
<keyword evidence="2 6" id="KW-0378">Hydrolase</keyword>
<evidence type="ECO:0000256" key="6">
    <source>
        <dbReference type="RuleBase" id="RU361187"/>
    </source>
</evidence>
<keyword evidence="9" id="KW-1185">Reference proteome</keyword>
<dbReference type="GO" id="GO:0005975">
    <property type="term" value="P:carbohydrate metabolic process"/>
    <property type="evidence" value="ECO:0007669"/>
    <property type="project" value="InterPro"/>
</dbReference>
<feature type="active site" description="Proton acceptor" evidence="4">
    <location>
        <position position="23"/>
    </location>
</feature>
<proteinExistence type="inferred from homology"/>
<feature type="site" description="Important for catalytic activity, responsible for pKa modulation of the active site Glu and correct orientation of both the proton donor and substrate" evidence="5">
    <location>
        <position position="136"/>
    </location>
</feature>
<dbReference type="PANTHER" id="PTHR42812">
    <property type="entry name" value="BETA-XYLOSIDASE"/>
    <property type="match status" value="1"/>
</dbReference>
<dbReference type="AlphaFoldDB" id="A0A941ETH6"/>
<accession>A0A941ETH6</accession>
<evidence type="ECO:0000256" key="2">
    <source>
        <dbReference type="ARBA" id="ARBA00022801"/>
    </source>
</evidence>
<organism evidence="8 9">
    <name type="scientific">Actinospica durhamensis</name>
    <dbReference type="NCBI Taxonomy" id="1508375"/>
    <lineage>
        <taxon>Bacteria</taxon>
        <taxon>Bacillati</taxon>
        <taxon>Actinomycetota</taxon>
        <taxon>Actinomycetes</taxon>
        <taxon>Catenulisporales</taxon>
        <taxon>Actinospicaceae</taxon>
        <taxon>Actinospica</taxon>
    </lineage>
</organism>
<sequence>MQDHDARPTAVIRNPALPGFHPDPSMVYVDGEFVIANSTFEWCPGVRLHRSRDLAHWEVLGGALTEDRLLDLTGTPDSAGVWAPNLTYADGRFHLLYSNISTYAGGFTDCPNYLVTAASIEGPWSGPVLLHARGFDASLFHDGESSWLINLVHDWRPGHGGSAGLEATPFDRATQRLTGEPERIELPPQAGWIEGPNLYRRGDWYYLVTADGGTGYEHRVTVARSRALTGPYERDTAGPLITAMHDPDLPLQKAGHGSLVEAADGEWYLAYLVARPTGRHGPCVLGRETALARVEWTADGWPRVEGGRPELTLRGVAVPGQQGTDAGAGDHVVVDGFDGVELGGDWSTLRRHATADWVSLTERPSHLRLRGGRSPRSLVGPSLVARRVTAPRCSFEAVLEYRPLAFQHLAGITAYYNTQNWYFLHVTRGDEGRTVLRVAGSDRGVLFSDEAGQYVIEGGDAGAARLELGLDIDGARLRFRYRDGDASEATDAGSAAGAAGDGWRPIGGEYDATVLSDEHAEDMVDGQIRSLGFTGAFLGLWAWDLNGHGHAADFDEARYRVRTEDAETTAA</sequence>
<dbReference type="Gene3D" id="2.115.10.20">
    <property type="entry name" value="Glycosyl hydrolase domain, family 43"/>
    <property type="match status" value="1"/>
</dbReference>
<evidence type="ECO:0000256" key="5">
    <source>
        <dbReference type="PIRSR" id="PIRSR606710-2"/>
    </source>
</evidence>
<dbReference type="InterPro" id="IPR051795">
    <property type="entry name" value="Glycosyl_Hydrlase_43"/>
</dbReference>
<evidence type="ECO:0000256" key="4">
    <source>
        <dbReference type="PIRSR" id="PIRSR606710-1"/>
    </source>
</evidence>
<dbReference type="SUPFAM" id="SSF75005">
    <property type="entry name" value="Arabinanase/levansucrase/invertase"/>
    <property type="match status" value="1"/>
</dbReference>
<dbReference type="PANTHER" id="PTHR42812:SF12">
    <property type="entry name" value="BETA-XYLOSIDASE-RELATED"/>
    <property type="match status" value="1"/>
</dbReference>
<comment type="similarity">
    <text evidence="1 6">Belongs to the glycosyl hydrolase 43 family.</text>
</comment>
<dbReference type="EMBL" id="JAGSOG010000159">
    <property type="protein sequence ID" value="MBR7836751.1"/>
    <property type="molecule type" value="Genomic_DNA"/>
</dbReference>
<dbReference type="InterPro" id="IPR006710">
    <property type="entry name" value="Glyco_hydro_43"/>
</dbReference>
<dbReference type="InterPro" id="IPR013320">
    <property type="entry name" value="ConA-like_dom_sf"/>
</dbReference>